<dbReference type="EMBL" id="JAWJZF010000393">
    <property type="protein sequence ID" value="MDX2294476.1"/>
    <property type="molecule type" value="Genomic_DNA"/>
</dbReference>
<keyword evidence="2" id="KW-0012">Acyltransferase</keyword>
<keyword evidence="1" id="KW-0808">Transferase</keyword>
<feature type="domain" description="N-acetyltransferase" evidence="3">
    <location>
        <begin position="8"/>
        <end position="185"/>
    </location>
</feature>
<accession>A0ABU4K9P9</accession>
<evidence type="ECO:0000313" key="4">
    <source>
        <dbReference type="EMBL" id="MDX2294476.1"/>
    </source>
</evidence>
<dbReference type="InterPro" id="IPR000182">
    <property type="entry name" value="GNAT_dom"/>
</dbReference>
<sequence>MKIDASLTTVRRRTDADLDACVDLLREVYEHDGYPVSRPERPAAWITPPTTVGAWVAERGGRPVGHVGPAGPREHDAAPGVWSAATGRDVGQAVMVNRLYVPPAARGHGLGAPLLAEAVAEAGVLGRRAVLDVAAHDTAATALYERLRWHRTAAVAQEWGPHGTVAVHCCATPGAHPPHPVRHPR</sequence>
<dbReference type="Pfam" id="PF00583">
    <property type="entry name" value="Acetyltransf_1"/>
    <property type="match status" value="1"/>
</dbReference>
<keyword evidence="5" id="KW-1185">Reference proteome</keyword>
<evidence type="ECO:0000256" key="2">
    <source>
        <dbReference type="ARBA" id="ARBA00023315"/>
    </source>
</evidence>
<gene>
    <name evidence="4" type="ORF">R2363_20155</name>
</gene>
<reference evidence="4 5" key="1">
    <citation type="submission" date="2023-10" db="EMBL/GenBank/DDBJ databases">
        <authorList>
            <person name="Wang X.X."/>
        </authorList>
    </citation>
    <scope>NUCLEOTIDE SEQUENCE [LARGE SCALE GENOMIC DNA]</scope>
    <source>
        <strain evidence="4 5">NBRC 12816</strain>
    </source>
</reference>
<dbReference type="InterPro" id="IPR016181">
    <property type="entry name" value="Acyl_CoA_acyltransferase"/>
</dbReference>
<dbReference type="PROSITE" id="PS51186">
    <property type="entry name" value="GNAT"/>
    <property type="match status" value="1"/>
</dbReference>
<dbReference type="PANTHER" id="PTHR43877">
    <property type="entry name" value="AMINOALKYLPHOSPHONATE N-ACETYLTRANSFERASE-RELATED-RELATED"/>
    <property type="match status" value="1"/>
</dbReference>
<evidence type="ECO:0000259" key="3">
    <source>
        <dbReference type="PROSITE" id="PS51186"/>
    </source>
</evidence>
<dbReference type="CDD" id="cd04301">
    <property type="entry name" value="NAT_SF"/>
    <property type="match status" value="1"/>
</dbReference>
<dbReference type="RefSeq" id="WP_319010788.1">
    <property type="nucleotide sequence ID" value="NZ_JAWJZF010000393.1"/>
</dbReference>
<dbReference type="SUPFAM" id="SSF55729">
    <property type="entry name" value="Acyl-CoA N-acyltransferases (Nat)"/>
    <property type="match status" value="1"/>
</dbReference>
<comment type="caution">
    <text evidence="4">The sequence shown here is derived from an EMBL/GenBank/DDBJ whole genome shotgun (WGS) entry which is preliminary data.</text>
</comment>
<organism evidence="4 5">
    <name type="scientific">Streptomyces roseolus</name>
    <dbReference type="NCBI Taxonomy" id="67358"/>
    <lineage>
        <taxon>Bacteria</taxon>
        <taxon>Bacillati</taxon>
        <taxon>Actinomycetota</taxon>
        <taxon>Actinomycetes</taxon>
        <taxon>Kitasatosporales</taxon>
        <taxon>Streptomycetaceae</taxon>
        <taxon>Streptomyces</taxon>
    </lineage>
</organism>
<dbReference type="Gene3D" id="3.40.630.30">
    <property type="match status" value="1"/>
</dbReference>
<proteinExistence type="predicted"/>
<dbReference type="PANTHER" id="PTHR43877:SF2">
    <property type="entry name" value="AMINOALKYLPHOSPHONATE N-ACETYLTRANSFERASE-RELATED"/>
    <property type="match status" value="1"/>
</dbReference>
<dbReference type="InterPro" id="IPR050832">
    <property type="entry name" value="Bact_Acetyltransf"/>
</dbReference>
<evidence type="ECO:0000256" key="1">
    <source>
        <dbReference type="ARBA" id="ARBA00022679"/>
    </source>
</evidence>
<dbReference type="Proteomes" id="UP001278571">
    <property type="component" value="Unassembled WGS sequence"/>
</dbReference>
<evidence type="ECO:0000313" key="5">
    <source>
        <dbReference type="Proteomes" id="UP001278571"/>
    </source>
</evidence>
<name>A0ABU4K9P9_9ACTN</name>
<protein>
    <submittedName>
        <fullName evidence="4">GNAT family N-acetyltransferase</fullName>
    </submittedName>
</protein>